<proteinExistence type="inferred from homology"/>
<dbReference type="PANTHER" id="PTHR12563:SF17">
    <property type="entry name" value="DIHYDROXYACETONE PHOSPHATE ACYLTRANSFERASE"/>
    <property type="match status" value="1"/>
</dbReference>
<comment type="similarity">
    <text evidence="2">Belongs to the GPAT/DAPAT family.</text>
</comment>
<dbReference type="RefSeq" id="XP_024575539.1">
    <property type="nucleotide sequence ID" value="XM_024724687.1"/>
</dbReference>
<dbReference type="GO" id="GO:0031966">
    <property type="term" value="C:mitochondrial membrane"/>
    <property type="evidence" value="ECO:0007669"/>
    <property type="project" value="TreeGrafter"/>
</dbReference>
<dbReference type="EMBL" id="CCYD01000349">
    <property type="protein sequence ID" value="CEG39170.1"/>
    <property type="molecule type" value="Genomic_DNA"/>
</dbReference>
<reference evidence="8" key="1">
    <citation type="submission" date="2014-09" db="EMBL/GenBank/DDBJ databases">
        <authorList>
            <person name="Sharma Rahul"/>
            <person name="Thines Marco"/>
        </authorList>
    </citation>
    <scope>NUCLEOTIDE SEQUENCE [LARGE SCALE GENOMIC DNA]</scope>
</reference>
<dbReference type="GO" id="GO:0019432">
    <property type="term" value="P:triglyceride biosynthetic process"/>
    <property type="evidence" value="ECO:0007669"/>
    <property type="project" value="TreeGrafter"/>
</dbReference>
<dbReference type="GO" id="GO:0008654">
    <property type="term" value="P:phospholipid biosynthetic process"/>
    <property type="evidence" value="ECO:0007669"/>
    <property type="project" value="TreeGrafter"/>
</dbReference>
<dbReference type="GO" id="GO:0012505">
    <property type="term" value="C:endomembrane system"/>
    <property type="evidence" value="ECO:0007669"/>
    <property type="project" value="UniProtKB-SubCell"/>
</dbReference>
<dbReference type="STRING" id="4781.A0A0P1AF07"/>
<sequence>MGKKHRLDEWRGAPLYLPRGVTLPAHLRPLFMPNNTAWRLQLRYQKYQEKVRSLLKKTDASQQQEHAARASGRVVAISSMALALTVKTKEKSPEPVKTASLYLNTEKWTLNQDWTTLQQDTRQFMSDTKVKSDGQPPREYEFVNIMESTWLLSSIEQRCAARASEQTTSRFQPSLIRQLMDVKLAVVDLLFISRAGTDVNLRGRTPLSANKHYQNLLTRVTTSSTMEIEQVKHIFENLKSDMVLPAVKCLGWLLTKMWRLLFHGLYVDVESLHRVRRVLEGSEGDVSIVFAPTHKSHLDYLIISYLCFAYGIPLPRIAAGNNLNIPLVGKFLRANGSFFIRRSFRDDLLYKEVLENYVHELLYDGNPIEVFLEGGRSRHGRVCKPRLGFMSMFLNYVKQRTPQESGNEDDTLKKTILVVPISLDYEKVYEVDGYANQLLGKPKEKESLVGLLRSMWDLFFVRLGHSYVRFGEPVPLTHTSSLEESANLVAERMQISGTITSTAIVSALLMWKRAYMTTAMLESRTFWLVGELKKRKATVTHVDIDAIAAHALSILNIEVMVNDIVTPHLRCPVRALELGFYRNHLLHIFLPDMAVISALDTVLRWQSFRCDGCNETLRKIDIEAVKLEARKIWQFLRHICRHAMINVDTRVDSFLTEHFTSCVDETSATVVVAMNTWNRMKLVSFVLSLNWSFMDSWWLTIQGLWSLSDCVENTITEREIIRRVQTLAKKLFSRQQLFHAEALCSESIKQTLGFLAECNVVHFEQSQDSTSRSIRLNLKTEALEYLTREVNARRKPQKFLWRQDEQPHNLTREEALTLLKCNAPL</sequence>
<dbReference type="GO" id="GO:0006072">
    <property type="term" value="P:glycerol-3-phosphate metabolic process"/>
    <property type="evidence" value="ECO:0007669"/>
    <property type="project" value="TreeGrafter"/>
</dbReference>
<dbReference type="SUPFAM" id="SSF69593">
    <property type="entry name" value="Glycerol-3-phosphate (1)-acyltransferase"/>
    <property type="match status" value="1"/>
</dbReference>
<dbReference type="OMA" id="LMWKRAY"/>
<dbReference type="PANTHER" id="PTHR12563">
    <property type="entry name" value="GLYCEROL-3-PHOSPHATE ACYLTRANSFERASE"/>
    <property type="match status" value="1"/>
</dbReference>
<keyword evidence="8" id="KW-1185">Reference proteome</keyword>
<dbReference type="InterPro" id="IPR002123">
    <property type="entry name" value="Plipid/glycerol_acylTrfase"/>
</dbReference>
<keyword evidence="4" id="KW-0472">Membrane</keyword>
<dbReference type="GeneID" id="36404280"/>
<dbReference type="InterPro" id="IPR045520">
    <property type="entry name" value="GPAT/DHAPAT_C"/>
</dbReference>
<dbReference type="Proteomes" id="UP000054928">
    <property type="component" value="Unassembled WGS sequence"/>
</dbReference>
<dbReference type="Pfam" id="PF01553">
    <property type="entry name" value="Acyltransferase"/>
    <property type="match status" value="1"/>
</dbReference>
<evidence type="ECO:0000259" key="6">
    <source>
        <dbReference type="SMART" id="SM00563"/>
    </source>
</evidence>
<evidence type="ECO:0000256" key="3">
    <source>
        <dbReference type="ARBA" id="ARBA00022679"/>
    </source>
</evidence>
<dbReference type="AlphaFoldDB" id="A0A0P1AF07"/>
<keyword evidence="5 7" id="KW-0012">Acyltransferase</keyword>
<dbReference type="InterPro" id="IPR041728">
    <property type="entry name" value="GPAT/DHAPAT_LPLAT"/>
</dbReference>
<keyword evidence="3 7" id="KW-0808">Transferase</keyword>
<accession>A0A0P1AF07</accession>
<dbReference type="InterPro" id="IPR022284">
    <property type="entry name" value="GPAT/DHAPAT"/>
</dbReference>
<evidence type="ECO:0000313" key="8">
    <source>
        <dbReference type="Proteomes" id="UP000054928"/>
    </source>
</evidence>
<organism evidence="7 8">
    <name type="scientific">Plasmopara halstedii</name>
    <name type="common">Downy mildew of sunflower</name>
    <dbReference type="NCBI Taxonomy" id="4781"/>
    <lineage>
        <taxon>Eukaryota</taxon>
        <taxon>Sar</taxon>
        <taxon>Stramenopiles</taxon>
        <taxon>Oomycota</taxon>
        <taxon>Peronosporomycetes</taxon>
        <taxon>Peronosporales</taxon>
        <taxon>Peronosporaceae</taxon>
        <taxon>Plasmopara</taxon>
    </lineage>
</organism>
<evidence type="ECO:0000256" key="5">
    <source>
        <dbReference type="ARBA" id="ARBA00023315"/>
    </source>
</evidence>
<name>A0A0P1AF07_PLAHL</name>
<dbReference type="GO" id="GO:0004366">
    <property type="term" value="F:glycerol-3-phosphate O-acyltransferase activity"/>
    <property type="evidence" value="ECO:0007669"/>
    <property type="project" value="TreeGrafter"/>
</dbReference>
<evidence type="ECO:0000256" key="1">
    <source>
        <dbReference type="ARBA" id="ARBA00004184"/>
    </source>
</evidence>
<evidence type="ECO:0000256" key="2">
    <source>
        <dbReference type="ARBA" id="ARBA00007937"/>
    </source>
</evidence>
<feature type="domain" description="Phospholipid/glycerol acyltransferase" evidence="6">
    <location>
        <begin position="288"/>
        <end position="426"/>
    </location>
</feature>
<protein>
    <submittedName>
        <fullName evidence="7">Acyltransferase domain containing protein</fullName>
    </submittedName>
</protein>
<evidence type="ECO:0000256" key="4">
    <source>
        <dbReference type="ARBA" id="ARBA00023136"/>
    </source>
</evidence>
<dbReference type="CDD" id="cd07993">
    <property type="entry name" value="LPLAT_DHAPAT-like"/>
    <property type="match status" value="1"/>
</dbReference>
<dbReference type="SMART" id="SM00563">
    <property type="entry name" value="PlsC"/>
    <property type="match status" value="1"/>
</dbReference>
<dbReference type="Pfam" id="PF19277">
    <property type="entry name" value="GPAT_C"/>
    <property type="match status" value="1"/>
</dbReference>
<evidence type="ECO:0000313" key="7">
    <source>
        <dbReference type="EMBL" id="CEG39170.1"/>
    </source>
</evidence>
<dbReference type="OrthoDB" id="10255570at2759"/>
<dbReference type="GO" id="GO:0006631">
    <property type="term" value="P:fatty acid metabolic process"/>
    <property type="evidence" value="ECO:0007669"/>
    <property type="project" value="TreeGrafter"/>
</dbReference>
<comment type="subcellular location">
    <subcellularLocation>
        <location evidence="1">Endomembrane system</location>
        <topology evidence="1">Peripheral membrane protein</topology>
    </subcellularLocation>
</comment>